<dbReference type="InterPro" id="IPR011251">
    <property type="entry name" value="Luciferase-like_dom"/>
</dbReference>
<dbReference type="SUPFAM" id="SSF51679">
    <property type="entry name" value="Bacterial luciferase-like"/>
    <property type="match status" value="1"/>
</dbReference>
<dbReference type="NCBIfam" id="TIGR03619">
    <property type="entry name" value="F420_Rv2161c"/>
    <property type="match status" value="1"/>
</dbReference>
<evidence type="ECO:0000256" key="3">
    <source>
        <dbReference type="ARBA" id="ARBA00023002"/>
    </source>
</evidence>
<keyword evidence="1" id="KW-0285">Flavoprotein</keyword>
<evidence type="ECO:0000313" key="7">
    <source>
        <dbReference type="Proteomes" id="UP001428817"/>
    </source>
</evidence>
<keyword evidence="4" id="KW-0503">Monooxygenase</keyword>
<accession>A0ABP9Q713</accession>
<dbReference type="PANTHER" id="PTHR42847">
    <property type="entry name" value="ALKANESULFONATE MONOOXYGENASE"/>
    <property type="match status" value="1"/>
</dbReference>
<feature type="domain" description="Luciferase-like" evidence="5">
    <location>
        <begin position="12"/>
        <end position="241"/>
    </location>
</feature>
<keyword evidence="7" id="KW-1185">Reference proteome</keyword>
<reference evidence="7" key="1">
    <citation type="journal article" date="2019" name="Int. J. Syst. Evol. Microbiol.">
        <title>The Global Catalogue of Microorganisms (GCM) 10K type strain sequencing project: providing services to taxonomists for standard genome sequencing and annotation.</title>
        <authorList>
            <consortium name="The Broad Institute Genomics Platform"/>
            <consortium name="The Broad Institute Genome Sequencing Center for Infectious Disease"/>
            <person name="Wu L."/>
            <person name="Ma J."/>
        </authorList>
    </citation>
    <scope>NUCLEOTIDE SEQUENCE [LARGE SCALE GENOMIC DNA]</scope>
    <source>
        <strain evidence="7">JCM 18303</strain>
    </source>
</reference>
<evidence type="ECO:0000256" key="2">
    <source>
        <dbReference type="ARBA" id="ARBA00022643"/>
    </source>
</evidence>
<proteinExistence type="predicted"/>
<name>A0ABP9Q713_9PSEU</name>
<dbReference type="EMBL" id="BAABJP010000015">
    <property type="protein sequence ID" value="GAA5157906.1"/>
    <property type="molecule type" value="Genomic_DNA"/>
</dbReference>
<keyword evidence="2" id="KW-0288">FMN</keyword>
<protein>
    <submittedName>
        <fullName evidence="6">TIGR03619 family F420-dependent LLM class oxidoreductase</fullName>
    </submittedName>
</protein>
<dbReference type="Gene3D" id="3.20.20.30">
    <property type="entry name" value="Luciferase-like domain"/>
    <property type="match status" value="1"/>
</dbReference>
<dbReference type="RefSeq" id="WP_185059215.1">
    <property type="nucleotide sequence ID" value="NZ_BAABJP010000015.1"/>
</dbReference>
<evidence type="ECO:0000256" key="4">
    <source>
        <dbReference type="ARBA" id="ARBA00023033"/>
    </source>
</evidence>
<dbReference type="InterPro" id="IPR036661">
    <property type="entry name" value="Luciferase-like_sf"/>
</dbReference>
<organism evidence="6 7">
    <name type="scientific">Pseudonocardia eucalypti</name>
    <dbReference type="NCBI Taxonomy" id="648755"/>
    <lineage>
        <taxon>Bacteria</taxon>
        <taxon>Bacillati</taxon>
        <taxon>Actinomycetota</taxon>
        <taxon>Actinomycetes</taxon>
        <taxon>Pseudonocardiales</taxon>
        <taxon>Pseudonocardiaceae</taxon>
        <taxon>Pseudonocardia</taxon>
    </lineage>
</organism>
<evidence type="ECO:0000256" key="1">
    <source>
        <dbReference type="ARBA" id="ARBA00022630"/>
    </source>
</evidence>
<evidence type="ECO:0000259" key="5">
    <source>
        <dbReference type="Pfam" id="PF00296"/>
    </source>
</evidence>
<sequence length="288" mass="31711">MKLGISFLKLHPGRFAEVTREGERLGFESVWLSDHLVFPVDLGGAPYPGDNADSPADTVVKTPSMWDRPLFDTTAYLCFLAGQTSTIRFGTYVYLLGLRHPLIGARAFQTLDVVSGGRAEVGIGAGWMESEFAAAGVDFRTRGRRLDECIQVCKRLWTEPNVAHEGEFYAFDGVGFEPKPSPAMRLHVGGESRAAMRRVARYGNGWIGMEHTLESLPAKLAELDRALADAGRSRDELEISVVGAAREPDDLKKWAELGVHRLILTPFRRTSTAIEDMRDFATGIGLGK</sequence>
<evidence type="ECO:0000313" key="6">
    <source>
        <dbReference type="EMBL" id="GAA5157906.1"/>
    </source>
</evidence>
<dbReference type="Pfam" id="PF00296">
    <property type="entry name" value="Bac_luciferase"/>
    <property type="match status" value="1"/>
</dbReference>
<gene>
    <name evidence="6" type="ORF">GCM10023321_36840</name>
</gene>
<comment type="caution">
    <text evidence="6">The sequence shown here is derived from an EMBL/GenBank/DDBJ whole genome shotgun (WGS) entry which is preliminary data.</text>
</comment>
<dbReference type="Proteomes" id="UP001428817">
    <property type="component" value="Unassembled WGS sequence"/>
</dbReference>
<dbReference type="InterPro" id="IPR019921">
    <property type="entry name" value="Lucif-like_OxRdtase_Rv2161c"/>
</dbReference>
<dbReference type="PANTHER" id="PTHR42847:SF4">
    <property type="entry name" value="ALKANESULFONATE MONOOXYGENASE-RELATED"/>
    <property type="match status" value="1"/>
</dbReference>
<keyword evidence="3" id="KW-0560">Oxidoreductase</keyword>
<dbReference type="InterPro" id="IPR050172">
    <property type="entry name" value="SsuD_RutA_monooxygenase"/>
</dbReference>